<dbReference type="InterPro" id="IPR045866">
    <property type="entry name" value="FAM210A/B-like"/>
</dbReference>
<evidence type="ECO:0000256" key="1">
    <source>
        <dbReference type="SAM" id="MobiDB-lite"/>
    </source>
</evidence>
<reference evidence="4" key="3">
    <citation type="submission" date="2011-03" db="EMBL/GenBank/DDBJ databases">
        <title>Annotation of Magnaporthe poae ATCC 64411.</title>
        <authorList>
            <person name="Ma L.-J."/>
            <person name="Dead R."/>
            <person name="Young S.K."/>
            <person name="Zeng Q."/>
            <person name="Gargeya S."/>
            <person name="Fitzgerald M."/>
            <person name="Haas B."/>
            <person name="Abouelleil A."/>
            <person name="Alvarado L."/>
            <person name="Arachchi H.M."/>
            <person name="Berlin A."/>
            <person name="Brown A."/>
            <person name="Chapman S.B."/>
            <person name="Chen Z."/>
            <person name="Dunbar C."/>
            <person name="Freedman E."/>
            <person name="Gearin G."/>
            <person name="Gellesch M."/>
            <person name="Goldberg J."/>
            <person name="Griggs A."/>
            <person name="Gujja S."/>
            <person name="Heiman D."/>
            <person name="Howarth C."/>
            <person name="Larson L."/>
            <person name="Lui A."/>
            <person name="MacDonald P.J.P."/>
            <person name="Mehta T."/>
            <person name="Montmayeur A."/>
            <person name="Murphy C."/>
            <person name="Neiman D."/>
            <person name="Pearson M."/>
            <person name="Priest M."/>
            <person name="Roberts A."/>
            <person name="Saif S."/>
            <person name="Shea T."/>
            <person name="Shenoy N."/>
            <person name="Sisk P."/>
            <person name="Stolte C."/>
            <person name="Sykes S."/>
            <person name="Yandava C."/>
            <person name="Wortman J."/>
            <person name="Nusbaum C."/>
            <person name="Birren B."/>
        </authorList>
    </citation>
    <scope>NUCLEOTIDE SEQUENCE</scope>
    <source>
        <strain evidence="4">ATCC 64411</strain>
    </source>
</reference>
<feature type="region of interest" description="Disordered" evidence="1">
    <location>
        <begin position="128"/>
        <end position="187"/>
    </location>
</feature>
<feature type="domain" description="DUF1279" evidence="3">
    <location>
        <begin position="321"/>
        <end position="455"/>
    </location>
</feature>
<sequence length="475" mass="52394">MLTPVSFSGHDSDGIVPRVHGHVIKYPLAYKALSNEKLNLLSAPALAALGSRAKKKNVIMAQSQGHKRKRSEDGLLENHPKSWARPQIFSHAPPKSHSQNSLWRSLLPRLSTNHNSLSWNQNRREHQASAVTGISGSQDVTTTPNSAAYDDLAGFARRVDRTPEEGRSKETRNTGPPTPSLSNRSILRTQGLGCLATGPAPMLRRTMLAFRATSGAAGLAQNPATPHLWRQGWRRTTTDGGLGSLGTRIRAHSQKKPLGLWQRLQASSTMPLARSLRGTLQRQVASKTATRSRGFHGSRPRRTGKSSSTANVPEESLSLSQRMKRLSREYGWATVGVYFALSVLDFPFCFLLVRVVGTDRIAEVEHVVVSNVSHLIPSRVQELWNEWRASRAAAREESSSEDGRTGAIQGDNWGVKEAQQNYKMEASLATQLALAYAVHKSFIFIRVPLTAAVTPRVVKVLRSWGWEIGKRRPKA</sequence>
<dbReference type="VEuPathDB" id="FungiDB:MAPG_07435"/>
<dbReference type="EnsemblFungi" id="MAPG_07435T0">
    <property type="protein sequence ID" value="MAPG_07435T0"/>
    <property type="gene ID" value="MAPG_07435"/>
</dbReference>
<protein>
    <recommendedName>
        <fullName evidence="3">DUF1279 domain-containing protein</fullName>
    </recommendedName>
</protein>
<dbReference type="eggNOG" id="KOG4526">
    <property type="taxonomic scope" value="Eukaryota"/>
</dbReference>
<feature type="region of interest" description="Disordered" evidence="1">
    <location>
        <begin position="277"/>
        <end position="317"/>
    </location>
</feature>
<organism evidence="5 6">
    <name type="scientific">Magnaporthiopsis poae (strain ATCC 64411 / 73-15)</name>
    <name type="common">Kentucky bluegrass fungus</name>
    <name type="synonym">Magnaporthe poae</name>
    <dbReference type="NCBI Taxonomy" id="644358"/>
    <lineage>
        <taxon>Eukaryota</taxon>
        <taxon>Fungi</taxon>
        <taxon>Dikarya</taxon>
        <taxon>Ascomycota</taxon>
        <taxon>Pezizomycotina</taxon>
        <taxon>Sordariomycetes</taxon>
        <taxon>Sordariomycetidae</taxon>
        <taxon>Magnaporthales</taxon>
        <taxon>Magnaporthaceae</taxon>
        <taxon>Magnaporthiopsis</taxon>
    </lineage>
</organism>
<dbReference type="PANTHER" id="PTHR21377:SF0">
    <property type="entry name" value="PROTEIN FAM210B, MITOCHONDRIAL"/>
    <property type="match status" value="1"/>
</dbReference>
<keyword evidence="2" id="KW-0472">Membrane</keyword>
<reference evidence="4" key="2">
    <citation type="submission" date="2010-05" db="EMBL/GenBank/DDBJ databases">
        <title>The Genome Sequence of Magnaporthe poae strain ATCC 64411.</title>
        <authorList>
            <consortium name="The Broad Institute Genome Sequencing Platform"/>
            <consortium name="Broad Institute Genome Sequencing Center for Infectious Disease"/>
            <person name="Ma L.-J."/>
            <person name="Dead R."/>
            <person name="Young S."/>
            <person name="Zeng Q."/>
            <person name="Koehrsen M."/>
            <person name="Alvarado L."/>
            <person name="Berlin A."/>
            <person name="Chapman S.B."/>
            <person name="Chen Z."/>
            <person name="Freedman E."/>
            <person name="Gellesch M."/>
            <person name="Goldberg J."/>
            <person name="Griggs A."/>
            <person name="Gujja S."/>
            <person name="Heilman E.R."/>
            <person name="Heiman D."/>
            <person name="Hepburn T."/>
            <person name="Howarth C."/>
            <person name="Jen D."/>
            <person name="Larson L."/>
            <person name="Mehta T."/>
            <person name="Neiman D."/>
            <person name="Pearson M."/>
            <person name="Roberts A."/>
            <person name="Saif S."/>
            <person name="Shea T."/>
            <person name="Shenoy N."/>
            <person name="Sisk P."/>
            <person name="Stolte C."/>
            <person name="Sykes S."/>
            <person name="Walk T."/>
            <person name="White J."/>
            <person name="Yandava C."/>
            <person name="Haas B."/>
            <person name="Nusbaum C."/>
            <person name="Birren B."/>
        </authorList>
    </citation>
    <scope>NUCLEOTIDE SEQUENCE</scope>
    <source>
        <strain evidence="4">ATCC 64411</strain>
    </source>
</reference>
<feature type="compositionally biased region" description="Polar residues" evidence="1">
    <location>
        <begin position="129"/>
        <end position="146"/>
    </location>
</feature>
<feature type="compositionally biased region" description="Polar residues" evidence="1">
    <location>
        <begin position="305"/>
        <end position="317"/>
    </location>
</feature>
<reference evidence="5" key="4">
    <citation type="journal article" date="2015" name="G3 (Bethesda)">
        <title>Genome sequences of three phytopathogenic species of the Magnaporthaceae family of fungi.</title>
        <authorList>
            <person name="Okagaki L.H."/>
            <person name="Nunes C.C."/>
            <person name="Sailsbery J."/>
            <person name="Clay B."/>
            <person name="Brown D."/>
            <person name="John T."/>
            <person name="Oh Y."/>
            <person name="Young N."/>
            <person name="Fitzgerald M."/>
            <person name="Haas B.J."/>
            <person name="Zeng Q."/>
            <person name="Young S."/>
            <person name="Adiconis X."/>
            <person name="Fan L."/>
            <person name="Levin J.Z."/>
            <person name="Mitchell T.K."/>
            <person name="Okubara P.A."/>
            <person name="Farman M.L."/>
            <person name="Kohn L.M."/>
            <person name="Birren B."/>
            <person name="Ma L.-J."/>
            <person name="Dean R.A."/>
        </authorList>
    </citation>
    <scope>NUCLEOTIDE SEQUENCE</scope>
    <source>
        <strain evidence="5">ATCC 64411 / 73-15</strain>
    </source>
</reference>
<evidence type="ECO:0000259" key="3">
    <source>
        <dbReference type="Pfam" id="PF06916"/>
    </source>
</evidence>
<feature type="compositionally biased region" description="Basic and acidic residues" evidence="1">
    <location>
        <begin position="157"/>
        <end position="172"/>
    </location>
</feature>
<dbReference type="InterPro" id="IPR009688">
    <property type="entry name" value="FAM210A/B-like_dom"/>
</dbReference>
<dbReference type="PANTHER" id="PTHR21377">
    <property type="entry name" value="PROTEIN FAM210B, MITOCHONDRIAL"/>
    <property type="match status" value="1"/>
</dbReference>
<evidence type="ECO:0000313" key="6">
    <source>
        <dbReference type="Proteomes" id="UP000011715"/>
    </source>
</evidence>
<gene>
    <name evidence="4" type="ORF">MAPG_07435</name>
</gene>
<dbReference type="OrthoDB" id="426386at2759"/>
<accession>A0A0C4E4N8</accession>
<keyword evidence="6" id="KW-1185">Reference proteome</keyword>
<dbReference type="Proteomes" id="UP000011715">
    <property type="component" value="Unassembled WGS sequence"/>
</dbReference>
<dbReference type="Pfam" id="PF06916">
    <property type="entry name" value="FAM210A-B_dom"/>
    <property type="match status" value="1"/>
</dbReference>
<feature type="transmembrane region" description="Helical" evidence="2">
    <location>
        <begin position="330"/>
        <end position="353"/>
    </location>
</feature>
<reference evidence="5" key="5">
    <citation type="submission" date="2015-06" db="UniProtKB">
        <authorList>
            <consortium name="EnsemblFungi"/>
        </authorList>
    </citation>
    <scope>IDENTIFICATION</scope>
    <source>
        <strain evidence="5">ATCC 64411</strain>
    </source>
</reference>
<name>A0A0C4E4N8_MAGP6</name>
<evidence type="ECO:0000256" key="2">
    <source>
        <dbReference type="SAM" id="Phobius"/>
    </source>
</evidence>
<evidence type="ECO:0000313" key="4">
    <source>
        <dbReference type="EMBL" id="KLU88449.1"/>
    </source>
</evidence>
<keyword evidence="2" id="KW-0812">Transmembrane</keyword>
<dbReference type="AlphaFoldDB" id="A0A0C4E4N8"/>
<feature type="compositionally biased region" description="Basic residues" evidence="1">
    <location>
        <begin position="293"/>
        <end position="304"/>
    </location>
</feature>
<dbReference type="EMBL" id="ADBL01001793">
    <property type="status" value="NOT_ANNOTATED_CDS"/>
    <property type="molecule type" value="Genomic_DNA"/>
</dbReference>
<evidence type="ECO:0000313" key="5">
    <source>
        <dbReference type="EnsemblFungi" id="MAPG_07435T0"/>
    </source>
</evidence>
<feature type="compositionally biased region" description="Polar residues" evidence="1">
    <location>
        <begin position="278"/>
        <end position="291"/>
    </location>
</feature>
<dbReference type="EMBL" id="GL876971">
    <property type="protein sequence ID" value="KLU88449.1"/>
    <property type="molecule type" value="Genomic_DNA"/>
</dbReference>
<dbReference type="GO" id="GO:0005739">
    <property type="term" value="C:mitochondrion"/>
    <property type="evidence" value="ECO:0007669"/>
    <property type="project" value="TreeGrafter"/>
</dbReference>
<proteinExistence type="predicted"/>
<keyword evidence="2" id="KW-1133">Transmembrane helix</keyword>
<reference evidence="6" key="1">
    <citation type="submission" date="2010-05" db="EMBL/GenBank/DDBJ databases">
        <title>The genome sequence of Magnaporthe poae strain ATCC 64411.</title>
        <authorList>
            <person name="Ma L.-J."/>
            <person name="Dead R."/>
            <person name="Young S."/>
            <person name="Zeng Q."/>
            <person name="Koehrsen M."/>
            <person name="Alvarado L."/>
            <person name="Berlin A."/>
            <person name="Chapman S.B."/>
            <person name="Chen Z."/>
            <person name="Freedman E."/>
            <person name="Gellesch M."/>
            <person name="Goldberg J."/>
            <person name="Griggs A."/>
            <person name="Gujja S."/>
            <person name="Heilman E.R."/>
            <person name="Heiman D."/>
            <person name="Hepburn T."/>
            <person name="Howarth C."/>
            <person name="Jen D."/>
            <person name="Larson L."/>
            <person name="Mehta T."/>
            <person name="Neiman D."/>
            <person name="Pearson M."/>
            <person name="Roberts A."/>
            <person name="Saif S."/>
            <person name="Shea T."/>
            <person name="Shenoy N."/>
            <person name="Sisk P."/>
            <person name="Stolte C."/>
            <person name="Sykes S."/>
            <person name="Walk T."/>
            <person name="White J."/>
            <person name="Yandava C."/>
            <person name="Haas B."/>
            <person name="Nusbaum C."/>
            <person name="Birren B."/>
        </authorList>
    </citation>
    <scope>NUCLEOTIDE SEQUENCE [LARGE SCALE GENOMIC DNA]</scope>
    <source>
        <strain evidence="6">ATCC 64411 / 73-15</strain>
    </source>
</reference>